<organism evidence="9">
    <name type="scientific">Wollemia nobilis</name>
    <dbReference type="NCBI Taxonomy" id="56998"/>
    <lineage>
        <taxon>Eukaryota</taxon>
        <taxon>Viridiplantae</taxon>
        <taxon>Streptophyta</taxon>
        <taxon>Embryophyta</taxon>
        <taxon>Tracheophyta</taxon>
        <taxon>Spermatophyta</taxon>
        <taxon>Pinopsida</taxon>
        <taxon>Pinidae</taxon>
        <taxon>Conifers II</taxon>
        <taxon>Araucariales</taxon>
        <taxon>Araucariaceae</taxon>
        <taxon>Wollemia</taxon>
    </lineage>
</organism>
<protein>
    <submittedName>
        <fullName evidence="9">TSA: Wollemia nobilis Ref_Wollemi_Transcript_14423_2311 transcribed RNA sequence</fullName>
    </submittedName>
</protein>
<dbReference type="EMBL" id="GCHU01014342">
    <property type="protein sequence ID" value="JAG86746.1"/>
    <property type="molecule type" value="Transcribed_RNA"/>
</dbReference>
<dbReference type="PANTHER" id="PTHR47090">
    <property type="entry name" value="PROTEIN EDS1-RELATED"/>
    <property type="match status" value="1"/>
</dbReference>
<keyword evidence="5" id="KW-0539">Nucleus</keyword>
<dbReference type="InterPro" id="IPR029058">
    <property type="entry name" value="AB_hydrolase_fold"/>
</dbReference>
<dbReference type="Gene3D" id="3.40.50.1820">
    <property type="entry name" value="alpha/beta hydrolase"/>
    <property type="match status" value="1"/>
</dbReference>
<dbReference type="Pfam" id="PF01764">
    <property type="entry name" value="Lipase_3"/>
    <property type="match status" value="1"/>
</dbReference>
<dbReference type="InterPro" id="IPR044214">
    <property type="entry name" value="EDS1-like"/>
</dbReference>
<evidence type="ECO:0000256" key="5">
    <source>
        <dbReference type="ARBA" id="ARBA00023242"/>
    </source>
</evidence>
<keyword evidence="3" id="KW-0963">Cytoplasm</keyword>
<comment type="subcellular location">
    <subcellularLocation>
        <location evidence="2">Cytoplasm</location>
    </subcellularLocation>
    <subcellularLocation>
        <location evidence="1">Nucleus</location>
    </subcellularLocation>
</comment>
<proteinExistence type="predicted"/>
<evidence type="ECO:0000256" key="3">
    <source>
        <dbReference type="ARBA" id="ARBA00022490"/>
    </source>
</evidence>
<dbReference type="InterPro" id="IPR002921">
    <property type="entry name" value="Fungal_lipase-type"/>
</dbReference>
<dbReference type="PANTHER" id="PTHR47090:SF6">
    <property type="entry name" value="EDS1 EP DOMAIN-CONTAINING PROTEIN"/>
    <property type="match status" value="1"/>
</dbReference>
<accession>A0A0C9RJM9</accession>
<reference evidence="9" key="1">
    <citation type="submission" date="2015-02" db="EMBL/GenBank/DDBJ databases">
        <title>A transcriptome of Wollemia nobilis - a relic of Gondwana.</title>
        <authorList>
            <person name="Chia J.Y."/>
            <person name="Leong Y.S."/>
            <person name="Abdul Karim S."/>
            <person name="Wan Azmi N."/>
            <person name="Hercus R."/>
            <person name="Croft L."/>
        </authorList>
    </citation>
    <scope>NUCLEOTIDE SEQUENCE</scope>
    <source>
        <strain evidence="9">MaeBrown</strain>
        <tissue evidence="9">Leaf</tissue>
    </source>
</reference>
<evidence type="ECO:0000256" key="2">
    <source>
        <dbReference type="ARBA" id="ARBA00004496"/>
    </source>
</evidence>
<name>A0A0C9RJM9_9CONI</name>
<keyword evidence="6" id="KW-0175">Coiled coil</keyword>
<evidence type="ECO:0000256" key="4">
    <source>
        <dbReference type="ARBA" id="ARBA00022821"/>
    </source>
</evidence>
<evidence type="ECO:0000313" key="9">
    <source>
        <dbReference type="EMBL" id="JAG86746.1"/>
    </source>
</evidence>
<dbReference type="GO" id="GO:0006952">
    <property type="term" value="P:defense response"/>
    <property type="evidence" value="ECO:0007669"/>
    <property type="project" value="UniProtKB-KW"/>
</dbReference>
<evidence type="ECO:0000256" key="1">
    <source>
        <dbReference type="ARBA" id="ARBA00004123"/>
    </source>
</evidence>
<dbReference type="GO" id="GO:0006629">
    <property type="term" value="P:lipid metabolic process"/>
    <property type="evidence" value="ECO:0007669"/>
    <property type="project" value="InterPro"/>
</dbReference>
<dbReference type="SUPFAM" id="SSF53474">
    <property type="entry name" value="alpha/beta-Hydrolases"/>
    <property type="match status" value="1"/>
</dbReference>
<keyword evidence="4" id="KW-0611">Plant defense</keyword>
<evidence type="ECO:0000259" key="8">
    <source>
        <dbReference type="Pfam" id="PF18117"/>
    </source>
</evidence>
<feature type="domain" description="EDS1 EP" evidence="8">
    <location>
        <begin position="401"/>
        <end position="606"/>
    </location>
</feature>
<sequence>MRNFSLTNKDRILSEAWGASCQAYKCKAPFYVKYARRHDVVFIAFPGSNEVRDLTAEGKFGECKINEGNDYFPSFKSTATDEPAVVHKPILKRFLFLLTNTEFQNKVYELGKNRTIVFTGHSVGGSVAALATVWLLEKRADSYSDNPPICITFGSPLLGDDKFGQAIRRERWAAQFYHVISRFDIVPRILLAPFKSISEPLHALLPYWWRSMTSGVADYASLLSELTAIPGSLDLVGSVMQHASAVASYRNAMCMTPNNMLLSGICSVVKLSPYRPFGFYVLGSANGVICLENYEAVLQILYYTLQSSDPSLIVEACIAEHVQYGSMLDFLQNLMDVDVVDAQSAYDHMAVMKQLEALSIDSQNVEARLALQAAAEVMNRLRSNCVKKKAELSNMRGAMDQLEVYKKSSKVTGIGYYDCFKLHKEKKDFDANLARLRLAGFWDEIKDMVDRKELPDDFETEEEWIKAGSVYRMLVEPLDIANYYRLGKHEDSGHYLAKGRPRRYILVEKWLEAHQVRRDKGSPIHMNGNGNGNLSLTSDSCLWAYLEEISYTMAKTGVLAGHELSSELSSDLDSFEKRVRNLIEKKELAEDKLLEESSFVKWWKMLPSFLKSRSLLWEFMEGGGRRTYCGMNTA</sequence>
<evidence type="ECO:0000256" key="6">
    <source>
        <dbReference type="SAM" id="Coils"/>
    </source>
</evidence>
<dbReference type="CDD" id="cd00519">
    <property type="entry name" value="Lipase_3"/>
    <property type="match status" value="1"/>
</dbReference>
<dbReference type="InterPro" id="IPR041266">
    <property type="entry name" value="EDS1_EP"/>
</dbReference>
<dbReference type="GO" id="GO:0005634">
    <property type="term" value="C:nucleus"/>
    <property type="evidence" value="ECO:0007669"/>
    <property type="project" value="UniProtKB-SubCell"/>
</dbReference>
<dbReference type="GO" id="GO:0005737">
    <property type="term" value="C:cytoplasm"/>
    <property type="evidence" value="ECO:0007669"/>
    <property type="project" value="UniProtKB-SubCell"/>
</dbReference>
<feature type="coiled-coil region" evidence="6">
    <location>
        <begin position="565"/>
        <end position="592"/>
    </location>
</feature>
<dbReference type="Pfam" id="PF18117">
    <property type="entry name" value="EDS1_EP"/>
    <property type="match status" value="1"/>
</dbReference>
<evidence type="ECO:0000259" key="7">
    <source>
        <dbReference type="Pfam" id="PF01764"/>
    </source>
</evidence>
<dbReference type="AlphaFoldDB" id="A0A0C9RJM9"/>
<feature type="domain" description="Fungal lipase-type" evidence="7">
    <location>
        <begin position="43"/>
        <end position="190"/>
    </location>
</feature>